<dbReference type="Gene3D" id="3.20.20.150">
    <property type="entry name" value="Divalent-metal-dependent TIM barrel enzymes"/>
    <property type="match status" value="1"/>
</dbReference>
<proteinExistence type="predicted"/>
<dbReference type="AlphaFoldDB" id="A0A2D0MZ45"/>
<evidence type="ECO:0000313" key="3">
    <source>
        <dbReference type="Proteomes" id="UP000223913"/>
    </source>
</evidence>
<reference evidence="2 3" key="1">
    <citation type="submission" date="2017-10" db="EMBL/GenBank/DDBJ databases">
        <title>The draft genome sequence of Lewinella nigricans NBRC 102662.</title>
        <authorList>
            <person name="Wang K."/>
        </authorList>
    </citation>
    <scope>NUCLEOTIDE SEQUENCE [LARGE SCALE GENOMIC DNA]</scope>
    <source>
        <strain evidence="2 3">NBRC 102662</strain>
    </source>
</reference>
<gene>
    <name evidence="2" type="ORF">CRP01_37395</name>
</gene>
<dbReference type="Pfam" id="PF01261">
    <property type="entry name" value="AP_endonuc_2"/>
    <property type="match status" value="1"/>
</dbReference>
<protein>
    <submittedName>
        <fullName evidence="2">Sugar phosphate isomerase</fullName>
    </submittedName>
</protein>
<dbReference type="InterPro" id="IPR036237">
    <property type="entry name" value="Xyl_isomerase-like_sf"/>
</dbReference>
<comment type="caution">
    <text evidence="2">The sequence shown here is derived from an EMBL/GenBank/DDBJ whole genome shotgun (WGS) entry which is preliminary data.</text>
</comment>
<organism evidence="2 3">
    <name type="scientific">Flavilitoribacter nigricans (strain ATCC 23147 / DSM 23189 / NBRC 102662 / NCIMB 1420 / SS-2)</name>
    <name type="common">Lewinella nigricans</name>
    <dbReference type="NCBI Taxonomy" id="1122177"/>
    <lineage>
        <taxon>Bacteria</taxon>
        <taxon>Pseudomonadati</taxon>
        <taxon>Bacteroidota</taxon>
        <taxon>Saprospiria</taxon>
        <taxon>Saprospirales</taxon>
        <taxon>Lewinellaceae</taxon>
        <taxon>Flavilitoribacter</taxon>
    </lineage>
</organism>
<name>A0A2D0MZ45_FLAN2</name>
<dbReference type="InterPro" id="IPR013022">
    <property type="entry name" value="Xyl_isomerase-like_TIM-brl"/>
</dbReference>
<feature type="domain" description="Xylose isomerase-like TIM barrel" evidence="1">
    <location>
        <begin position="31"/>
        <end position="258"/>
    </location>
</feature>
<evidence type="ECO:0000259" key="1">
    <source>
        <dbReference type="Pfam" id="PF01261"/>
    </source>
</evidence>
<dbReference type="InterPro" id="IPR050312">
    <property type="entry name" value="IolE/XylAMocC-like"/>
</dbReference>
<dbReference type="PANTHER" id="PTHR12110">
    <property type="entry name" value="HYDROXYPYRUVATE ISOMERASE"/>
    <property type="match status" value="1"/>
</dbReference>
<sequence>MEPTTPDIARFGIQLYTLRDVFPQDPKGVLKQIADMGYTQIEGYEGDQGIFWGMGHTEWKNYLDSLGLTMVSTHCNINENFAEKAAQAGEIGMKYLISPWEGPQESIDDFKKIAEKFNEKGAICKENGLRFAYHNHGYSFKELDGQMPQDVMMDNTDPATVDYEMDIYWVVTGGADPIAYLNKYPDRWRLCHVKDREKGIGADVRDASVDLGTGQIDFPKILKVAAEKKMEYYIVEQERYEDSTPIESARADAEYMKNFKFAS</sequence>
<dbReference type="OrthoDB" id="9798407at2"/>
<dbReference type="GO" id="GO:0016853">
    <property type="term" value="F:isomerase activity"/>
    <property type="evidence" value="ECO:0007669"/>
    <property type="project" value="UniProtKB-KW"/>
</dbReference>
<dbReference type="Proteomes" id="UP000223913">
    <property type="component" value="Unassembled WGS sequence"/>
</dbReference>
<dbReference type="EMBL" id="PDUD01000056">
    <property type="protein sequence ID" value="PHN01396.1"/>
    <property type="molecule type" value="Genomic_DNA"/>
</dbReference>
<dbReference type="SUPFAM" id="SSF51658">
    <property type="entry name" value="Xylose isomerase-like"/>
    <property type="match status" value="1"/>
</dbReference>
<keyword evidence="3" id="KW-1185">Reference proteome</keyword>
<dbReference type="PANTHER" id="PTHR12110:SF41">
    <property type="entry name" value="INOSOSE DEHYDRATASE"/>
    <property type="match status" value="1"/>
</dbReference>
<keyword evidence="2" id="KW-0413">Isomerase</keyword>
<evidence type="ECO:0000313" key="2">
    <source>
        <dbReference type="EMBL" id="PHN01396.1"/>
    </source>
</evidence>
<accession>A0A2D0MZ45</accession>